<keyword evidence="9 10" id="KW-0670">Pyruvate</keyword>
<evidence type="ECO:0000313" key="11">
    <source>
        <dbReference type="EMBL" id="SMQ11919.1"/>
    </source>
</evidence>
<keyword evidence="8 10" id="KW-0704">Schiff base</keyword>
<evidence type="ECO:0000256" key="1">
    <source>
        <dbReference type="ARBA" id="ARBA00022691"/>
    </source>
</evidence>
<dbReference type="HAMAP" id="MF_00464">
    <property type="entry name" value="AdoMetDC_1"/>
    <property type="match status" value="1"/>
</dbReference>
<dbReference type="Pfam" id="PF02675">
    <property type="entry name" value="AdoMet_dc"/>
    <property type="match status" value="1"/>
</dbReference>
<evidence type="ECO:0000256" key="7">
    <source>
        <dbReference type="ARBA" id="ARBA00023239"/>
    </source>
</evidence>
<dbReference type="InterPro" id="IPR017716">
    <property type="entry name" value="S-AdoMet_deCOase_pro-enz"/>
</dbReference>
<keyword evidence="1 10" id="KW-0949">S-adenosyl-L-methionine</keyword>
<evidence type="ECO:0000256" key="5">
    <source>
        <dbReference type="ARBA" id="ARBA00023115"/>
    </source>
</evidence>
<sequence>MSEYHPSQHAFLDLYGCPTHMLTNATALETALRQAAEHVGAHILSAHFHTFGGHGGVTGVVLLAESHITVHTWVEYQYAAVDIFLCGSLKPERTAQFLQAALQAQSFEYAEHSRGNRLFNHQ</sequence>
<reference evidence="11" key="1">
    <citation type="submission" date="2017-05" db="EMBL/GenBank/DDBJ databases">
        <authorList>
            <person name="Song R."/>
            <person name="Chenine A.L."/>
            <person name="Ruprecht R.M."/>
        </authorList>
    </citation>
    <scope>NUCLEOTIDE SEQUENCE</scope>
    <source>
        <strain evidence="11">Kingella_eburonensis</strain>
    </source>
</reference>
<dbReference type="RefSeq" id="WP_095062024.1">
    <property type="nucleotide sequence ID" value="NZ_CP123447.1"/>
</dbReference>
<evidence type="ECO:0000256" key="8">
    <source>
        <dbReference type="ARBA" id="ARBA00023270"/>
    </source>
</evidence>
<dbReference type="NCBIfam" id="TIGR03330">
    <property type="entry name" value="SAM_DCase_Bsu"/>
    <property type="match status" value="1"/>
</dbReference>
<comment type="subunit">
    <text evidence="10">Heterotetramer of two alpha and two beta chains arranged as a dimer of alpha/beta heterodimers.</text>
</comment>
<evidence type="ECO:0000256" key="2">
    <source>
        <dbReference type="ARBA" id="ARBA00022793"/>
    </source>
</evidence>
<feature type="chain" id="PRO_5034578211" description="S-adenosylmethionine decarboxylase alpha chain" evidence="10">
    <location>
        <begin position="66"/>
        <end position="122"/>
    </location>
</feature>
<keyword evidence="6 10" id="KW-0865">Zymogen</keyword>
<dbReference type="EMBL" id="FXUV02000065">
    <property type="protein sequence ID" value="SNB82341.1"/>
    <property type="molecule type" value="Genomic_DNA"/>
</dbReference>
<dbReference type="SUPFAM" id="SSF56276">
    <property type="entry name" value="S-adenosylmethionine decarboxylase"/>
    <property type="match status" value="1"/>
</dbReference>
<comment type="pathway">
    <text evidence="10">Amine and polyamine biosynthesis; S-adenosylmethioninamine biosynthesis; S-adenosylmethioninamine from S-adenosyl-L-methionine: step 1/1.</text>
</comment>
<evidence type="ECO:0000313" key="13">
    <source>
        <dbReference type="Proteomes" id="UP000215450"/>
    </source>
</evidence>
<feature type="chain" id="PRO_5034578210" description="S-adenosylmethionine decarboxylase beta chain" evidence="10">
    <location>
        <begin position="1"/>
        <end position="65"/>
    </location>
</feature>
<dbReference type="EC" id="4.1.1.50" evidence="10"/>
<dbReference type="GO" id="GO:0004014">
    <property type="term" value="F:adenosylmethionine decarboxylase activity"/>
    <property type="evidence" value="ECO:0007669"/>
    <property type="project" value="UniProtKB-UniRule"/>
</dbReference>
<accession>A0A238HEE5</accession>
<dbReference type="GO" id="GO:0005829">
    <property type="term" value="C:cytosol"/>
    <property type="evidence" value="ECO:0007669"/>
    <property type="project" value="TreeGrafter"/>
</dbReference>
<reference evidence="12 13" key="2">
    <citation type="submission" date="2017-06" db="EMBL/GenBank/DDBJ databases">
        <authorList>
            <person name="Kim H.J."/>
            <person name="Triplett B.A."/>
        </authorList>
    </citation>
    <scope>NUCLEOTIDE SEQUENCE [LARGE SCALE GENOMIC DNA]</scope>
    <source>
        <strain evidence="12">Kingella_eburonensis</strain>
    </source>
</reference>
<dbReference type="Gene3D" id="3.30.360.110">
    <property type="entry name" value="S-adenosylmethionine decarboxylase domain"/>
    <property type="match status" value="1"/>
</dbReference>
<comment type="catalytic activity">
    <reaction evidence="10">
        <text>S-adenosyl-L-methionine + H(+) = S-adenosyl 3-(methylsulfanyl)propylamine + CO2</text>
        <dbReference type="Rhea" id="RHEA:15981"/>
        <dbReference type="ChEBI" id="CHEBI:15378"/>
        <dbReference type="ChEBI" id="CHEBI:16526"/>
        <dbReference type="ChEBI" id="CHEBI:57443"/>
        <dbReference type="ChEBI" id="CHEBI:59789"/>
        <dbReference type="EC" id="4.1.1.50"/>
    </reaction>
</comment>
<evidence type="ECO:0000256" key="4">
    <source>
        <dbReference type="ARBA" id="ARBA00023066"/>
    </source>
</evidence>
<protein>
    <recommendedName>
        <fullName evidence="10">S-adenosylmethionine decarboxylase proenzyme</fullName>
        <shortName evidence="10">AdoMetDC</shortName>
        <shortName evidence="10">SAMDC</shortName>
        <ecNumber evidence="10">4.1.1.50</ecNumber>
    </recommendedName>
    <component>
        <recommendedName>
            <fullName evidence="10">S-adenosylmethionine decarboxylase beta chain</fullName>
        </recommendedName>
    </component>
    <component>
        <recommendedName>
            <fullName evidence="10">S-adenosylmethionine decarboxylase alpha chain</fullName>
        </recommendedName>
    </component>
</protein>
<organism evidence="11">
    <name type="scientific">Kingella negevensis</name>
    <dbReference type="NCBI Taxonomy" id="1522312"/>
    <lineage>
        <taxon>Bacteria</taxon>
        <taxon>Pseudomonadati</taxon>
        <taxon>Pseudomonadota</taxon>
        <taxon>Betaproteobacteria</taxon>
        <taxon>Neisseriales</taxon>
        <taxon>Neisseriaceae</taxon>
        <taxon>Kingella</taxon>
    </lineage>
</organism>
<feature type="active site" description="Proton acceptor; for processing activity" evidence="10">
    <location>
        <position position="71"/>
    </location>
</feature>
<keyword evidence="4 10" id="KW-0745">Spermidine biosynthesis</keyword>
<keyword evidence="2 10" id="KW-0210">Decarboxylase</keyword>
<feature type="active site" description="Proton donor; for catalytic activity" evidence="10">
    <location>
        <position position="86"/>
    </location>
</feature>
<comment type="function">
    <text evidence="10">Catalyzes the decarboxylation of S-adenosylmethionine to S-adenosylmethioninamine (dcAdoMet), the propylamine donor required for the synthesis of the polyamines spermine and spermidine from the diamine putrescine.</text>
</comment>
<dbReference type="InterPro" id="IPR016067">
    <property type="entry name" value="S-AdoMet_deCO2ase_core"/>
</dbReference>
<dbReference type="InterPro" id="IPR042284">
    <property type="entry name" value="AdoMetDC_N"/>
</dbReference>
<dbReference type="Gene3D" id="3.30.160.750">
    <property type="match status" value="1"/>
</dbReference>
<dbReference type="EMBL" id="FXUV01000011">
    <property type="protein sequence ID" value="SMQ11919.1"/>
    <property type="molecule type" value="Genomic_DNA"/>
</dbReference>
<dbReference type="PANTHER" id="PTHR33866">
    <property type="entry name" value="S-ADENOSYLMETHIONINE DECARBOXYLASE PROENZYME"/>
    <property type="match status" value="1"/>
</dbReference>
<keyword evidence="7 10" id="KW-0456">Lyase</keyword>
<dbReference type="AlphaFoldDB" id="A0A238HEE5"/>
<name>A0A238HEE5_9NEIS</name>
<comment type="similarity">
    <text evidence="10">Belongs to the prokaryotic AdoMetDC family. Type 1 subfamily.</text>
</comment>
<evidence type="ECO:0000256" key="10">
    <source>
        <dbReference type="HAMAP-Rule" id="MF_00464"/>
    </source>
</evidence>
<proteinExistence type="inferred from homology"/>
<evidence type="ECO:0000256" key="3">
    <source>
        <dbReference type="ARBA" id="ARBA00022813"/>
    </source>
</evidence>
<dbReference type="GO" id="GO:0008295">
    <property type="term" value="P:spermidine biosynthetic process"/>
    <property type="evidence" value="ECO:0007669"/>
    <property type="project" value="UniProtKB-UniRule"/>
</dbReference>
<gene>
    <name evidence="10 11" type="primary">speH</name>
    <name evidence="12" type="ORF">KEBURONENSIS_00503</name>
    <name evidence="11" type="ORF">KEBURONENSIS_00924</name>
</gene>
<dbReference type="InterPro" id="IPR042286">
    <property type="entry name" value="AdoMetDC_C"/>
</dbReference>
<comment type="cofactor">
    <cofactor evidence="10">
        <name>pyruvate</name>
        <dbReference type="ChEBI" id="CHEBI:15361"/>
    </cofactor>
    <text evidence="10">Binds 1 pyruvoyl group covalently per subunit.</text>
</comment>
<evidence type="ECO:0000313" key="12">
    <source>
        <dbReference type="EMBL" id="SNB82341.1"/>
    </source>
</evidence>
<dbReference type="InterPro" id="IPR003826">
    <property type="entry name" value="AdoMetDC_fam_prok"/>
</dbReference>
<keyword evidence="5 10" id="KW-0620">Polyamine biosynthesis</keyword>
<dbReference type="PANTHER" id="PTHR33866:SF2">
    <property type="entry name" value="S-ADENOSYLMETHIONINE DECARBOXYLASE PROENZYME"/>
    <property type="match status" value="1"/>
</dbReference>
<dbReference type="UniPathway" id="UPA00331">
    <property type="reaction ID" value="UER00451"/>
</dbReference>
<dbReference type="Proteomes" id="UP000215450">
    <property type="component" value="Unassembled WGS sequence"/>
</dbReference>
<dbReference type="OrthoDB" id="9793120at2"/>
<dbReference type="STRING" id="1522312.GCA_900177895_01357"/>
<keyword evidence="13" id="KW-1185">Reference proteome</keyword>
<feature type="active site" description="Schiff-base intermediate with substrate; via pyruvic acid" evidence="10">
    <location>
        <position position="66"/>
    </location>
</feature>
<keyword evidence="3 10" id="KW-0068">Autocatalytic cleavage</keyword>
<evidence type="ECO:0000256" key="9">
    <source>
        <dbReference type="ARBA" id="ARBA00023317"/>
    </source>
</evidence>
<evidence type="ECO:0000256" key="6">
    <source>
        <dbReference type="ARBA" id="ARBA00023145"/>
    </source>
</evidence>
<feature type="site" description="Cleavage (non-hydrolytic); by autolysis" evidence="10">
    <location>
        <begin position="65"/>
        <end position="66"/>
    </location>
</feature>
<feature type="modified residue" description="Pyruvic acid (Ser); by autocatalysis" evidence="10">
    <location>
        <position position="66"/>
    </location>
</feature>
<comment type="PTM">
    <text evidence="10">Is synthesized initially as an inactive proenzyme. Formation of the active enzyme involves a self-maturation process in which the active site pyruvoyl group is generated from an internal serine residue via an autocatalytic post-translational modification. Two non-identical subunits are generated from the proenzyme in this reaction, and the pyruvate is formed at the N-terminus of the alpha chain, which is derived from the carboxyl end of the proenzyme. The post-translation cleavage follows an unusual pathway, termed non-hydrolytic serinolysis, in which the side chain hydroxyl group of the serine supplies its oxygen atom to form the C-terminus of the beta chain, while the remainder of the serine residue undergoes an oxidative deamination to produce ammonia and the pyruvoyl group blocking the N-terminus of the alpha chain.</text>
</comment>